<proteinExistence type="predicted"/>
<evidence type="ECO:0000313" key="2">
    <source>
        <dbReference type="EMBL" id="OOV08470.1"/>
    </source>
</evidence>
<name>A0A1T1AWJ8_RHOFE</name>
<dbReference type="Proteomes" id="UP000190750">
    <property type="component" value="Unassembled WGS sequence"/>
</dbReference>
<keyword evidence="3" id="KW-1185">Reference proteome</keyword>
<gene>
    <name evidence="2" type="ORF">RF819_18790</name>
</gene>
<reference evidence="2 3" key="1">
    <citation type="submission" date="2017-01" db="EMBL/GenBank/DDBJ databases">
        <title>Genome sequencing of Rhodoferax fermentans JCM 7819.</title>
        <authorList>
            <person name="Kim Y.J."/>
            <person name="Farh M.E.-A."/>
            <person name="Yang D.-C."/>
        </authorList>
    </citation>
    <scope>NUCLEOTIDE SEQUENCE [LARGE SCALE GENOMIC DNA]</scope>
    <source>
        <strain evidence="2 3">JCM 7819</strain>
    </source>
</reference>
<feature type="transmembrane region" description="Helical" evidence="1">
    <location>
        <begin position="47"/>
        <end position="72"/>
    </location>
</feature>
<comment type="caution">
    <text evidence="2">The sequence shown here is derived from an EMBL/GenBank/DDBJ whole genome shotgun (WGS) entry which is preliminary data.</text>
</comment>
<feature type="transmembrane region" description="Helical" evidence="1">
    <location>
        <begin position="84"/>
        <end position="101"/>
    </location>
</feature>
<accession>A0A1T1AWJ8</accession>
<sequence length="133" mass="14386">MRTLRWILTVPAALVGFYLGVFAAVLTYKVNEWLCPSKYLVSGMCNAPWSSFVSDLALAVGSLMCGSLVVLLPTLVAPALRKKVAFVAYALGIVASIYWLFHGLWVPVAWATLSGGLTFWRIGVVMTSRASGD</sequence>
<keyword evidence="1" id="KW-0812">Transmembrane</keyword>
<organism evidence="2 3">
    <name type="scientific">Rhodoferax fermentans</name>
    <dbReference type="NCBI Taxonomy" id="28066"/>
    <lineage>
        <taxon>Bacteria</taxon>
        <taxon>Pseudomonadati</taxon>
        <taxon>Pseudomonadota</taxon>
        <taxon>Betaproteobacteria</taxon>
        <taxon>Burkholderiales</taxon>
        <taxon>Comamonadaceae</taxon>
        <taxon>Rhodoferax</taxon>
    </lineage>
</organism>
<evidence type="ECO:0000256" key="1">
    <source>
        <dbReference type="SAM" id="Phobius"/>
    </source>
</evidence>
<keyword evidence="1" id="KW-0472">Membrane</keyword>
<evidence type="ECO:0000313" key="3">
    <source>
        <dbReference type="Proteomes" id="UP000190750"/>
    </source>
</evidence>
<dbReference type="EMBL" id="MTJN01000002">
    <property type="protein sequence ID" value="OOV08470.1"/>
    <property type="molecule type" value="Genomic_DNA"/>
</dbReference>
<dbReference type="AlphaFoldDB" id="A0A1T1AWJ8"/>
<keyword evidence="1" id="KW-1133">Transmembrane helix</keyword>
<protein>
    <submittedName>
        <fullName evidence="2">Uncharacterized protein</fullName>
    </submittedName>
</protein>